<dbReference type="EnsemblMetazoa" id="XM_019900422.1">
    <property type="protein sequence ID" value="XP_019755981.1"/>
    <property type="gene ID" value="LOC109534676"/>
</dbReference>
<sequence>MFLFGGCSTSAKGPKILIIGAGASGIAAAVKLFEHGICNITILEAENRIGGRVCSVEFGGTFVDIGGQWVHGEKGNVVYEMVKDLDLLSPSQLPQDPGMSFFLPDGTAPDKSLSDQLFALAIAVKDDQECARKHGGTFADYFTAGYNQRVQGKFRGNPSALDLTNLVAAWFQTFMVLLNPAECPTFCRVRLSGSGYQLSVTSHYVFQACEGDQMLGWRNRGYKTILDVLTKKIPDASKQLPIESRTILNKEAVQIDWGEAPVKVECSDGSTFKADHVILTASVGVLKASYKHLFRPALPDFKVNSIEGVPLGTVDKILLKFPRKWWPDNVKDISFLWAEEERKPYVFNTIFFNICRSWLENLFSFIAIDTHPNTLLVWINGPTAKLVELLPDETIIEGCMFMLRKFAGKQFEIPEPDGIIRSRWGNNSHFRGSYTYVSAEMERRQASAEDLAKPLTVNGKPVVLFAGEATHKSRFSTVNGAIETGHREAERIISLYGKTV</sequence>
<feature type="domain" description="Amine oxidase" evidence="1">
    <location>
        <begin position="24"/>
        <end position="493"/>
    </location>
</feature>
<dbReference type="SUPFAM" id="SSF51905">
    <property type="entry name" value="FAD/NAD(P)-binding domain"/>
    <property type="match status" value="1"/>
</dbReference>
<keyword evidence="3" id="KW-1185">Reference proteome</keyword>
<organism evidence="2 3">
    <name type="scientific">Dendroctonus ponderosae</name>
    <name type="common">Mountain pine beetle</name>
    <dbReference type="NCBI Taxonomy" id="77166"/>
    <lineage>
        <taxon>Eukaryota</taxon>
        <taxon>Metazoa</taxon>
        <taxon>Ecdysozoa</taxon>
        <taxon>Arthropoda</taxon>
        <taxon>Hexapoda</taxon>
        <taxon>Insecta</taxon>
        <taxon>Pterygota</taxon>
        <taxon>Neoptera</taxon>
        <taxon>Endopterygota</taxon>
        <taxon>Coleoptera</taxon>
        <taxon>Polyphaga</taxon>
        <taxon>Cucujiformia</taxon>
        <taxon>Curculionidae</taxon>
        <taxon>Scolytinae</taxon>
        <taxon>Dendroctonus</taxon>
    </lineage>
</organism>
<evidence type="ECO:0000259" key="1">
    <source>
        <dbReference type="Pfam" id="PF01593"/>
    </source>
</evidence>
<dbReference type="GO" id="GO:0046592">
    <property type="term" value="F:polyamine oxidase activity"/>
    <property type="evidence" value="ECO:0007669"/>
    <property type="project" value="TreeGrafter"/>
</dbReference>
<dbReference type="Gene3D" id="3.50.50.60">
    <property type="entry name" value="FAD/NAD(P)-binding domain"/>
    <property type="match status" value="1"/>
</dbReference>
<dbReference type="InterPro" id="IPR002937">
    <property type="entry name" value="Amino_oxidase"/>
</dbReference>
<dbReference type="InterPro" id="IPR050281">
    <property type="entry name" value="Flavin_monoamine_oxidase"/>
</dbReference>
<dbReference type="PANTHER" id="PTHR10742:SF398">
    <property type="entry name" value="AMINE OXIDASE DOMAIN-CONTAINING PROTEIN-RELATED"/>
    <property type="match status" value="1"/>
</dbReference>
<name>A0AAR5P5V6_DENPD</name>
<accession>A0AAR5P5V6</accession>
<dbReference type="Proteomes" id="UP000019118">
    <property type="component" value="Unassembled WGS sequence"/>
</dbReference>
<evidence type="ECO:0000313" key="3">
    <source>
        <dbReference type="Proteomes" id="UP000019118"/>
    </source>
</evidence>
<reference evidence="2" key="2">
    <citation type="submission" date="2024-08" db="UniProtKB">
        <authorList>
            <consortium name="EnsemblMetazoa"/>
        </authorList>
    </citation>
    <scope>IDENTIFICATION</scope>
</reference>
<dbReference type="Pfam" id="PF01593">
    <property type="entry name" value="Amino_oxidase"/>
    <property type="match status" value="1"/>
</dbReference>
<reference evidence="3" key="1">
    <citation type="journal article" date="2013" name="Genome Biol.">
        <title>Draft genome of the mountain pine beetle, Dendroctonus ponderosae Hopkins, a major forest pest.</title>
        <authorList>
            <person name="Keeling C.I."/>
            <person name="Yuen M.M."/>
            <person name="Liao N.Y."/>
            <person name="Docking T.R."/>
            <person name="Chan S.K."/>
            <person name="Taylor G.A."/>
            <person name="Palmquist D.L."/>
            <person name="Jackman S.D."/>
            <person name="Nguyen A."/>
            <person name="Li M."/>
            <person name="Henderson H."/>
            <person name="Janes J.K."/>
            <person name="Zhao Y."/>
            <person name="Pandoh P."/>
            <person name="Moore R."/>
            <person name="Sperling F.A."/>
            <person name="Huber D.P."/>
            <person name="Birol I."/>
            <person name="Jones S.J."/>
            <person name="Bohlmann J."/>
        </authorList>
    </citation>
    <scope>NUCLEOTIDE SEQUENCE</scope>
</reference>
<dbReference type="AlphaFoldDB" id="A0AAR5P5V6"/>
<evidence type="ECO:0000313" key="2">
    <source>
        <dbReference type="EnsemblMetazoa" id="XP_019755981.1"/>
    </source>
</evidence>
<proteinExistence type="predicted"/>
<dbReference type="Gene3D" id="3.90.660.10">
    <property type="match status" value="1"/>
</dbReference>
<protein>
    <recommendedName>
        <fullName evidence="1">Amine oxidase domain-containing protein</fullName>
    </recommendedName>
</protein>
<dbReference type="InterPro" id="IPR036188">
    <property type="entry name" value="FAD/NAD-bd_sf"/>
</dbReference>
<dbReference type="SUPFAM" id="SSF54373">
    <property type="entry name" value="FAD-linked reductases, C-terminal domain"/>
    <property type="match status" value="1"/>
</dbReference>
<dbReference type="PANTHER" id="PTHR10742">
    <property type="entry name" value="FLAVIN MONOAMINE OXIDASE"/>
    <property type="match status" value="1"/>
</dbReference>